<dbReference type="Pfam" id="PF02591">
    <property type="entry name" value="Zn_ribbon_9"/>
    <property type="match status" value="1"/>
</dbReference>
<dbReference type="AlphaFoldDB" id="A0A4R6UHW6"/>
<dbReference type="InterPro" id="IPR052376">
    <property type="entry name" value="Oxidative_Scav/Glycosyltrans"/>
</dbReference>
<evidence type="ECO:0000256" key="1">
    <source>
        <dbReference type="SAM" id="Coils"/>
    </source>
</evidence>
<evidence type="ECO:0000313" key="5">
    <source>
        <dbReference type="Proteomes" id="UP000295281"/>
    </source>
</evidence>
<name>A0A4R6UHW6_9ACTN</name>
<dbReference type="PANTHER" id="PTHR39082">
    <property type="entry name" value="PHOSPHOLIPASE C-BETA-2-RELATED"/>
    <property type="match status" value="1"/>
</dbReference>
<dbReference type="Proteomes" id="UP000295281">
    <property type="component" value="Unassembled WGS sequence"/>
</dbReference>
<evidence type="ECO:0000259" key="3">
    <source>
        <dbReference type="Pfam" id="PF24481"/>
    </source>
</evidence>
<gene>
    <name evidence="4" type="ORF">EV190_12751</name>
</gene>
<dbReference type="Pfam" id="PF24481">
    <property type="entry name" value="CT398_CC"/>
    <property type="match status" value="1"/>
</dbReference>
<comment type="caution">
    <text evidence="4">The sequence shown here is derived from an EMBL/GenBank/DDBJ whole genome shotgun (WGS) entry which is preliminary data.</text>
</comment>
<feature type="coiled-coil region" evidence="1">
    <location>
        <begin position="97"/>
        <end position="159"/>
    </location>
</feature>
<keyword evidence="1" id="KW-0175">Coiled coil</keyword>
<accession>A0A4R6UHW6</accession>
<evidence type="ECO:0000259" key="2">
    <source>
        <dbReference type="Pfam" id="PF02591"/>
    </source>
</evidence>
<organism evidence="4 5">
    <name type="scientific">Actinorugispora endophytica</name>
    <dbReference type="NCBI Taxonomy" id="1605990"/>
    <lineage>
        <taxon>Bacteria</taxon>
        <taxon>Bacillati</taxon>
        <taxon>Actinomycetota</taxon>
        <taxon>Actinomycetes</taxon>
        <taxon>Streptosporangiales</taxon>
        <taxon>Nocardiopsidaceae</taxon>
        <taxon>Actinorugispora</taxon>
    </lineage>
</organism>
<dbReference type="OrthoDB" id="9784388at2"/>
<keyword evidence="5" id="KW-1185">Reference proteome</keyword>
<dbReference type="PANTHER" id="PTHR39082:SF1">
    <property type="entry name" value="SCAVENGER RECEPTOR CLASS A MEMBER 3"/>
    <property type="match status" value="1"/>
</dbReference>
<dbReference type="Gene3D" id="1.10.287.1490">
    <property type="match status" value="1"/>
</dbReference>
<evidence type="ECO:0000313" key="4">
    <source>
        <dbReference type="EMBL" id="TDQ45992.1"/>
    </source>
</evidence>
<dbReference type="InterPro" id="IPR056003">
    <property type="entry name" value="CT398_CC_hairpin"/>
</dbReference>
<feature type="domain" description="CT398-like coiled coil hairpin" evidence="3">
    <location>
        <begin position="14"/>
        <end position="193"/>
    </location>
</feature>
<dbReference type="RefSeq" id="WP_133743305.1">
    <property type="nucleotide sequence ID" value="NZ_SNYN01000027.1"/>
</dbReference>
<feature type="domain" description="C4-type zinc ribbon" evidence="2">
    <location>
        <begin position="205"/>
        <end position="239"/>
    </location>
</feature>
<reference evidence="4 5" key="1">
    <citation type="submission" date="2019-03" db="EMBL/GenBank/DDBJ databases">
        <title>Genomic Encyclopedia of Type Strains, Phase IV (KMG-IV): sequencing the most valuable type-strain genomes for metagenomic binning, comparative biology and taxonomic classification.</title>
        <authorList>
            <person name="Goeker M."/>
        </authorList>
    </citation>
    <scope>NUCLEOTIDE SEQUENCE [LARGE SCALE GENOMIC DNA]</scope>
    <source>
        <strain evidence="4 5">DSM 46770</strain>
    </source>
</reference>
<dbReference type="EMBL" id="SNYN01000027">
    <property type="protein sequence ID" value="TDQ45992.1"/>
    <property type="molecule type" value="Genomic_DNA"/>
</dbReference>
<proteinExistence type="predicted"/>
<feature type="coiled-coil region" evidence="1">
    <location>
        <begin position="37"/>
        <end position="71"/>
    </location>
</feature>
<protein>
    <submittedName>
        <fullName evidence="4">Uncharacterized protein</fullName>
    </submittedName>
</protein>
<dbReference type="InterPro" id="IPR003743">
    <property type="entry name" value="Zf-RING_7"/>
</dbReference>
<sequence>MKAEPVHQVRLLDLQEIDAELDRLKHRARTLPEISEIRRLDARLVELNDQMAAAETALGDLDREQRKAESDVEQVRVRADRDTRRLEAGQVSSPRDLESLQSEIASLARRQSELEEIVLDVMERREAAEGRRAELAKAVDAAAAEREAAENRRSEAVLEIKDEVDSATQRRTRVAGEIPDDLAALYVKLREQNAGVAAAALRYGRCEGCKLALSTVELREMRSAPADEVMRCENCRRVLVRVDDSGL</sequence>